<dbReference type="Pfam" id="PF00990">
    <property type="entry name" value="GGDEF"/>
    <property type="match status" value="1"/>
</dbReference>
<keyword evidence="4" id="KW-0472">Membrane</keyword>
<accession>A0A1J0VCB8</accession>
<feature type="transmembrane region" description="Helical" evidence="4">
    <location>
        <begin position="174"/>
        <end position="191"/>
    </location>
</feature>
<feature type="transmembrane region" description="Helical" evidence="4">
    <location>
        <begin position="123"/>
        <end position="140"/>
    </location>
</feature>
<comment type="cofactor">
    <cofactor evidence="1">
        <name>Mg(2+)</name>
        <dbReference type="ChEBI" id="CHEBI:18420"/>
    </cofactor>
</comment>
<dbReference type="GO" id="GO:0052621">
    <property type="term" value="F:diguanylate cyclase activity"/>
    <property type="evidence" value="ECO:0007669"/>
    <property type="project" value="UniProtKB-EC"/>
</dbReference>
<feature type="domain" description="GGDEF" evidence="5">
    <location>
        <begin position="263"/>
        <end position="396"/>
    </location>
</feature>
<name>A0A1J0VCB8_9GAMM</name>
<evidence type="ECO:0000256" key="4">
    <source>
        <dbReference type="SAM" id="Phobius"/>
    </source>
</evidence>
<dbReference type="EMBL" id="CP018139">
    <property type="protein sequence ID" value="APE29673.1"/>
    <property type="molecule type" value="Genomic_DNA"/>
</dbReference>
<dbReference type="InterPro" id="IPR043128">
    <property type="entry name" value="Rev_trsase/Diguanyl_cyclase"/>
</dbReference>
<dbReference type="AlphaFoldDB" id="A0A1J0VCB8"/>
<dbReference type="KEGG" id="hsi:BOX17_01090"/>
<keyword evidence="7" id="KW-1185">Reference proteome</keyword>
<evidence type="ECO:0000256" key="3">
    <source>
        <dbReference type="ARBA" id="ARBA00034247"/>
    </source>
</evidence>
<dbReference type="Gene3D" id="3.30.70.270">
    <property type="match status" value="1"/>
</dbReference>
<reference evidence="7" key="1">
    <citation type="submission" date="2016-11" db="EMBL/GenBank/DDBJ databases">
        <title>Halolamina sediminis sp. nov., an extremely halophilic archaeon isolated from solar salt.</title>
        <authorList>
            <person name="Koh H.-W."/>
            <person name="Rani S."/>
            <person name="Park S.-J."/>
        </authorList>
    </citation>
    <scope>NUCLEOTIDE SEQUENCE [LARGE SCALE GENOMIC DNA]</scope>
    <source>
        <strain evidence="7">Hb3</strain>
    </source>
</reference>
<dbReference type="RefSeq" id="WP_071941662.1">
    <property type="nucleotide sequence ID" value="NZ_CP018139.1"/>
</dbReference>
<dbReference type="PANTHER" id="PTHR45138:SF9">
    <property type="entry name" value="DIGUANYLATE CYCLASE DGCM-RELATED"/>
    <property type="match status" value="1"/>
</dbReference>
<dbReference type="FunFam" id="3.30.70.270:FF:000001">
    <property type="entry name" value="Diguanylate cyclase domain protein"/>
    <property type="match status" value="1"/>
</dbReference>
<proteinExistence type="predicted"/>
<dbReference type="SUPFAM" id="SSF55073">
    <property type="entry name" value="Nucleotide cyclase"/>
    <property type="match status" value="1"/>
</dbReference>
<dbReference type="InterPro" id="IPR000160">
    <property type="entry name" value="GGDEF_dom"/>
</dbReference>
<evidence type="ECO:0000256" key="2">
    <source>
        <dbReference type="ARBA" id="ARBA00012528"/>
    </source>
</evidence>
<sequence>MATNSGDGEDFDWRGEFRDPAREAQFRRTMRAHDACQLRHALTIGAGLFLAFSLTDYYLLGAGFDFHVLLGMRVIVALGLLLLALAAWRRPALAQAPLPVNLACLLAISGLLLTIPLRPDGLMMNLASLVATSMALYLFIPNRTPWMLASNAYLSGGLIASVLLWSPLPGGELANTLLLLGFVNLLCWMTVTRLHRLQRAQFASLVDERSANRRLAAEIEEHNQLETRLRHMARTDELTGITNRRRFFELAEQERRRAHRDGTPLSLCMVDIDHFKDINDLHGHAIGDLALTVVAARCQSVLRESDIIGRYGGEEFVIALPLANLVTAREIAERMRDAVCRQPLEFNGVTLALSVTVGISRVEDSETSLDPGLLRADQALYTGKAKGRNCVMVRPPGLGPTRLGSTPSAVMPSGAGATAAAAAPAIDPAGGQLPRRF</sequence>
<dbReference type="NCBIfam" id="TIGR00254">
    <property type="entry name" value="GGDEF"/>
    <property type="match status" value="1"/>
</dbReference>
<feature type="transmembrane region" description="Helical" evidence="4">
    <location>
        <begin position="152"/>
        <end position="168"/>
    </location>
</feature>
<evidence type="ECO:0000313" key="7">
    <source>
        <dbReference type="Proteomes" id="UP000181985"/>
    </source>
</evidence>
<organism evidence="6 7">
    <name type="scientific">Halomonas aestuarii</name>
    <dbReference type="NCBI Taxonomy" id="1897729"/>
    <lineage>
        <taxon>Bacteria</taxon>
        <taxon>Pseudomonadati</taxon>
        <taxon>Pseudomonadota</taxon>
        <taxon>Gammaproteobacteria</taxon>
        <taxon>Oceanospirillales</taxon>
        <taxon>Halomonadaceae</taxon>
        <taxon>Halomonas</taxon>
    </lineage>
</organism>
<comment type="catalytic activity">
    <reaction evidence="3">
        <text>2 GTP = 3',3'-c-di-GMP + 2 diphosphate</text>
        <dbReference type="Rhea" id="RHEA:24898"/>
        <dbReference type="ChEBI" id="CHEBI:33019"/>
        <dbReference type="ChEBI" id="CHEBI:37565"/>
        <dbReference type="ChEBI" id="CHEBI:58805"/>
        <dbReference type="EC" id="2.7.7.65"/>
    </reaction>
</comment>
<feature type="transmembrane region" description="Helical" evidence="4">
    <location>
        <begin position="38"/>
        <end position="60"/>
    </location>
</feature>
<evidence type="ECO:0000259" key="5">
    <source>
        <dbReference type="PROSITE" id="PS50887"/>
    </source>
</evidence>
<feature type="transmembrane region" description="Helical" evidence="4">
    <location>
        <begin position="100"/>
        <end position="117"/>
    </location>
</feature>
<keyword evidence="4" id="KW-0812">Transmembrane</keyword>
<protein>
    <recommendedName>
        <fullName evidence="2">diguanylate cyclase</fullName>
        <ecNumber evidence="2">2.7.7.65</ecNumber>
    </recommendedName>
</protein>
<evidence type="ECO:0000313" key="6">
    <source>
        <dbReference type="EMBL" id="APE29673.1"/>
    </source>
</evidence>
<dbReference type="SMART" id="SM00267">
    <property type="entry name" value="GGDEF"/>
    <property type="match status" value="1"/>
</dbReference>
<dbReference type="PROSITE" id="PS50887">
    <property type="entry name" value="GGDEF"/>
    <property type="match status" value="1"/>
</dbReference>
<dbReference type="InterPro" id="IPR050469">
    <property type="entry name" value="Diguanylate_Cyclase"/>
</dbReference>
<dbReference type="CDD" id="cd01949">
    <property type="entry name" value="GGDEF"/>
    <property type="match status" value="1"/>
</dbReference>
<dbReference type="EC" id="2.7.7.65" evidence="2"/>
<feature type="transmembrane region" description="Helical" evidence="4">
    <location>
        <begin position="66"/>
        <end position="88"/>
    </location>
</feature>
<dbReference type="Proteomes" id="UP000181985">
    <property type="component" value="Chromosome"/>
</dbReference>
<dbReference type="PANTHER" id="PTHR45138">
    <property type="entry name" value="REGULATORY COMPONENTS OF SENSORY TRANSDUCTION SYSTEM"/>
    <property type="match status" value="1"/>
</dbReference>
<gene>
    <name evidence="6" type="ORF">BOX17_01090</name>
</gene>
<keyword evidence="4" id="KW-1133">Transmembrane helix</keyword>
<dbReference type="OrthoDB" id="5296913at2"/>
<evidence type="ECO:0000256" key="1">
    <source>
        <dbReference type="ARBA" id="ARBA00001946"/>
    </source>
</evidence>
<dbReference type="InterPro" id="IPR029787">
    <property type="entry name" value="Nucleotide_cyclase"/>
</dbReference>